<dbReference type="Gene3D" id="3.40.50.720">
    <property type="entry name" value="NAD(P)-binding Rossmann-like Domain"/>
    <property type="match status" value="1"/>
</dbReference>
<dbReference type="GO" id="GO:0006108">
    <property type="term" value="P:malate metabolic process"/>
    <property type="evidence" value="ECO:0007669"/>
    <property type="project" value="InterPro"/>
</dbReference>
<dbReference type="Pfam" id="PF02866">
    <property type="entry name" value="Ldh_1_C"/>
    <property type="match status" value="1"/>
</dbReference>
<accession>A0A814CGK9</accession>
<evidence type="ECO:0000256" key="1">
    <source>
        <dbReference type="ARBA" id="ARBA00023002"/>
    </source>
</evidence>
<dbReference type="GO" id="GO:0016615">
    <property type="term" value="F:malate dehydrogenase activity"/>
    <property type="evidence" value="ECO:0007669"/>
    <property type="project" value="InterPro"/>
</dbReference>
<dbReference type="AlphaFoldDB" id="A0A814CGK9"/>
<keyword evidence="1" id="KW-0560">Oxidoreductase</keyword>
<dbReference type="InterPro" id="IPR010945">
    <property type="entry name" value="Malate_DH_type2"/>
</dbReference>
<proteinExistence type="predicted"/>
<protein>
    <recommendedName>
        <fullName evidence="2">Lactate/malate dehydrogenase C-terminal domain-containing protein</fullName>
    </recommendedName>
</protein>
<reference evidence="3" key="1">
    <citation type="submission" date="2021-02" db="EMBL/GenBank/DDBJ databases">
        <authorList>
            <person name="Nowell W R."/>
        </authorList>
    </citation>
    <scope>NUCLEOTIDE SEQUENCE</scope>
    <source>
        <strain evidence="3">Ploen Becks lab</strain>
    </source>
</reference>
<sequence>MAKFVIAGKADCPYFAKAELLGDELSLNLPEFKIHKIVVDPNEWDEWLKNICKKNNWKHARSPIIWRELLDRGGKGMLLGDSNDFQEYALNYYGIKSNLISDDLTKIGLENEKTYKIVEQERKEVLVTINPFNLTISNPESPVFYYIIKELLCQNFFVNDIFVRLYSKKPSANLEGILMEIQDLSSSSLRNIKIVYEAEDAFKNCDFAIILDELDEKIEQTEEVETYHNPYIQLAKDVDQYARQNCKILISPFHSRNEIYALVNLFSHYLKKINPKKYLIGNSMCDEMIAKAILAHRLKINPAFIKNVLIMGQSFSDSFYVDLSYSRVTDFDGAVWAKTGTHWLDLINMIADKQWINKEFMNLVLDRENEISEKINRKSILVFAQSIVKLIELWNIDHANDSSLYSAVVYAKGNYEIKEDVFISIPVKFENGSFFCIKNFTFNEKTESVLEEIVLDTKKRISEKFIDEEYLKNGYDVKLVVPRVVY</sequence>
<feature type="domain" description="Lactate/malate dehydrogenase C-terminal" evidence="2">
    <location>
        <begin position="342"/>
        <end position="463"/>
    </location>
</feature>
<dbReference type="Gene3D" id="3.90.110.10">
    <property type="entry name" value="Lactate dehydrogenase/glycoside hydrolase, family 4, C-terminal"/>
    <property type="match status" value="1"/>
</dbReference>
<dbReference type="InterPro" id="IPR015955">
    <property type="entry name" value="Lactate_DH/Glyco_Ohase_4_C"/>
</dbReference>
<dbReference type="PANTHER" id="PTHR23382">
    <property type="entry name" value="MALATE DEHYDROGENASE"/>
    <property type="match status" value="1"/>
</dbReference>
<dbReference type="OrthoDB" id="1510206at2759"/>
<organism evidence="3 4">
    <name type="scientific">Brachionus calyciflorus</name>
    <dbReference type="NCBI Taxonomy" id="104777"/>
    <lineage>
        <taxon>Eukaryota</taxon>
        <taxon>Metazoa</taxon>
        <taxon>Spiralia</taxon>
        <taxon>Gnathifera</taxon>
        <taxon>Rotifera</taxon>
        <taxon>Eurotatoria</taxon>
        <taxon>Monogononta</taxon>
        <taxon>Pseudotrocha</taxon>
        <taxon>Ploima</taxon>
        <taxon>Brachionidae</taxon>
        <taxon>Brachionus</taxon>
    </lineage>
</organism>
<keyword evidence="4" id="KW-1185">Reference proteome</keyword>
<dbReference type="Proteomes" id="UP000663879">
    <property type="component" value="Unassembled WGS sequence"/>
</dbReference>
<comment type="caution">
    <text evidence="3">The sequence shown here is derived from an EMBL/GenBank/DDBJ whole genome shotgun (WGS) entry which is preliminary data.</text>
</comment>
<name>A0A814CGK9_9BILA</name>
<dbReference type="EMBL" id="CAJNOC010002594">
    <property type="protein sequence ID" value="CAF0941814.1"/>
    <property type="molecule type" value="Genomic_DNA"/>
</dbReference>
<dbReference type="GO" id="GO:0016616">
    <property type="term" value="F:oxidoreductase activity, acting on the CH-OH group of donors, NAD or NADP as acceptor"/>
    <property type="evidence" value="ECO:0007669"/>
    <property type="project" value="InterPro"/>
</dbReference>
<evidence type="ECO:0000313" key="3">
    <source>
        <dbReference type="EMBL" id="CAF0941814.1"/>
    </source>
</evidence>
<dbReference type="InterPro" id="IPR022383">
    <property type="entry name" value="Lactate/malate_DH_C"/>
</dbReference>
<evidence type="ECO:0000259" key="2">
    <source>
        <dbReference type="Pfam" id="PF02866"/>
    </source>
</evidence>
<evidence type="ECO:0000313" key="4">
    <source>
        <dbReference type="Proteomes" id="UP000663879"/>
    </source>
</evidence>
<dbReference type="SUPFAM" id="SSF56327">
    <property type="entry name" value="LDH C-terminal domain-like"/>
    <property type="match status" value="1"/>
</dbReference>
<gene>
    <name evidence="3" type="ORF">OXX778_LOCUS13468</name>
</gene>